<dbReference type="Proteomes" id="UP000009169">
    <property type="component" value="Unassembled WGS sequence"/>
</dbReference>
<gene>
    <name evidence="1" type="ORF">TEQG_08735</name>
</gene>
<protein>
    <submittedName>
        <fullName evidence="1">Uncharacterized protein</fullName>
    </submittedName>
</protein>
<name>F2PXQ5_TRIEC</name>
<dbReference type="HOGENOM" id="CLU_1846517_0_0_1"/>
<dbReference type="VEuPathDB" id="FungiDB:TEQG_08735"/>
<keyword evidence="2" id="KW-1185">Reference proteome</keyword>
<organism evidence="1 2">
    <name type="scientific">Trichophyton equinum (strain ATCC MYA-4606 / CBS 127.97)</name>
    <name type="common">Horse ringworm fungus</name>
    <dbReference type="NCBI Taxonomy" id="559882"/>
    <lineage>
        <taxon>Eukaryota</taxon>
        <taxon>Fungi</taxon>
        <taxon>Dikarya</taxon>
        <taxon>Ascomycota</taxon>
        <taxon>Pezizomycotina</taxon>
        <taxon>Eurotiomycetes</taxon>
        <taxon>Eurotiomycetidae</taxon>
        <taxon>Onygenales</taxon>
        <taxon>Arthrodermataceae</taxon>
        <taxon>Trichophyton</taxon>
    </lineage>
</organism>
<dbReference type="EMBL" id="DS995750">
    <property type="protein sequence ID" value="EGE06673.1"/>
    <property type="molecule type" value="Genomic_DNA"/>
</dbReference>
<reference evidence="2" key="1">
    <citation type="journal article" date="2012" name="MBio">
        <title>Comparative genome analysis of Trichophyton rubrum and related dermatophytes reveals candidate genes involved in infection.</title>
        <authorList>
            <person name="Martinez D.A."/>
            <person name="Oliver B.G."/>
            <person name="Graeser Y."/>
            <person name="Goldberg J.M."/>
            <person name="Li W."/>
            <person name="Martinez-Rossi N.M."/>
            <person name="Monod M."/>
            <person name="Shelest E."/>
            <person name="Barton R.C."/>
            <person name="Birch E."/>
            <person name="Brakhage A.A."/>
            <person name="Chen Z."/>
            <person name="Gurr S.J."/>
            <person name="Heiman D."/>
            <person name="Heitman J."/>
            <person name="Kosti I."/>
            <person name="Rossi A."/>
            <person name="Saif S."/>
            <person name="Samalova M."/>
            <person name="Saunders C.W."/>
            <person name="Shea T."/>
            <person name="Summerbell R.C."/>
            <person name="Xu J."/>
            <person name="Young S."/>
            <person name="Zeng Q."/>
            <person name="Birren B.W."/>
            <person name="Cuomo C.A."/>
            <person name="White T.C."/>
        </authorList>
    </citation>
    <scope>NUCLEOTIDE SEQUENCE [LARGE SCALE GENOMIC DNA]</scope>
    <source>
        <strain evidence="2">ATCC MYA-4606 / CBS 127.97</strain>
    </source>
</reference>
<dbReference type="AlphaFoldDB" id="F2PXQ5"/>
<sequence>MFIPRYVYRYLHHVIFMGGYLGVKKTIEAIKNILTKFALYIPYTKDIKVEGLGYLIFKNVISLFDRALEPNYRALPKSQYLSTSEALVVALIGYKPELQIDMNSKPPRLLLVIKVVEYISALNKIYKTLLSKLQKARDD</sequence>
<evidence type="ECO:0000313" key="1">
    <source>
        <dbReference type="EMBL" id="EGE06673.1"/>
    </source>
</evidence>
<proteinExistence type="predicted"/>
<accession>F2PXQ5</accession>
<evidence type="ECO:0000313" key="2">
    <source>
        <dbReference type="Proteomes" id="UP000009169"/>
    </source>
</evidence>